<dbReference type="InterPro" id="IPR029044">
    <property type="entry name" value="Nucleotide-diphossugar_trans"/>
</dbReference>
<evidence type="ECO:0000256" key="9">
    <source>
        <dbReference type="ARBA" id="ARBA00023180"/>
    </source>
</evidence>
<dbReference type="PANTHER" id="PTHR31392:SF1">
    <property type="entry name" value="ALPHA-1,3-MANNOSYLTRANSFERASE MNN1-RELATED"/>
    <property type="match status" value="1"/>
</dbReference>
<keyword evidence="7 10" id="KW-1133">Transmembrane helix</keyword>
<keyword evidence="12" id="KW-1185">Reference proteome</keyword>
<accession>T0PIX8</accession>
<keyword evidence="5 10" id="KW-0812">Transmembrane</keyword>
<dbReference type="STRING" id="1156394.T0PIX8"/>
<feature type="transmembrane region" description="Helical" evidence="10">
    <location>
        <begin position="7"/>
        <end position="30"/>
    </location>
</feature>
<sequence length="499" mass="55058">MMCSGCATWQVFVVVVAVGLVGLVCNYLAISESLAPSAPPSTLPPRYTVPAAALTPRPPRTRNTSIVFDTVFNVTTAYTPKFPGADRGIVLCLHNHNVPMGASLLQELRALGNYDPVQVYHCLPEELATVSRDLLASDPLVEIIDVCSLLLSTPLFPPSTSVREFQSFWLKPLALLFSSFDQVMLLDADDIFFENPSTLWASLSYTETGTLFFYDRVVNASMFLNTAVTMYASDGAETNVTYIKQLFAQVFPLKELGFPHPHAPSPQLQASMVWRGHSAHEQDSSVVLIDKVRAGPNVLRALFVLITSTRFVDPGFSWGDKEAFWLAYELVGQPYAFSPWACSVVNLANDLTRHNDTLCGSLAHYNPNSSNASLLYINGRDIIDPYKSRRDHRVLWGDRYHRLLEALPTHVTPRSRRHLSLGERGDLDQACLIGEGAAAFATNATQHRLAQRVQWSLEVARTIQSAFSDEDFPLGVFLLAVTFAVGSPIACLVLCMDDA</sequence>
<evidence type="ECO:0000256" key="1">
    <source>
        <dbReference type="ARBA" id="ARBA00004606"/>
    </source>
</evidence>
<evidence type="ECO:0000313" key="12">
    <source>
        <dbReference type="Proteomes" id="UP000030762"/>
    </source>
</evidence>
<evidence type="ECO:0000313" key="11">
    <source>
        <dbReference type="EMBL" id="EQC25329.1"/>
    </source>
</evidence>
<evidence type="ECO:0000256" key="3">
    <source>
        <dbReference type="ARBA" id="ARBA00022676"/>
    </source>
</evidence>
<keyword evidence="8 10" id="KW-0472">Membrane</keyword>
<proteinExistence type="inferred from homology"/>
<dbReference type="RefSeq" id="XP_008621234.1">
    <property type="nucleotide sequence ID" value="XM_008623012.1"/>
</dbReference>
<comment type="subcellular location">
    <subcellularLocation>
        <location evidence="1">Membrane</location>
        <topology evidence="1">Single-pass type II membrane protein</topology>
    </subcellularLocation>
</comment>
<dbReference type="OMA" id="WFITTER"/>
<dbReference type="OrthoDB" id="430354at2759"/>
<dbReference type="InParanoid" id="T0PIX8"/>
<evidence type="ECO:0000256" key="2">
    <source>
        <dbReference type="ARBA" id="ARBA00009105"/>
    </source>
</evidence>
<gene>
    <name evidence="11" type="ORF">SDRG_16792</name>
</gene>
<dbReference type="GO" id="GO:0016020">
    <property type="term" value="C:membrane"/>
    <property type="evidence" value="ECO:0007669"/>
    <property type="project" value="UniProtKB-SubCell"/>
</dbReference>
<dbReference type="AlphaFoldDB" id="T0PIX8"/>
<keyword evidence="6" id="KW-0735">Signal-anchor</keyword>
<reference evidence="11 12" key="1">
    <citation type="submission" date="2012-04" db="EMBL/GenBank/DDBJ databases">
        <title>The Genome Sequence of Saprolegnia declina VS20.</title>
        <authorList>
            <consortium name="The Broad Institute Genome Sequencing Platform"/>
            <person name="Russ C."/>
            <person name="Nusbaum C."/>
            <person name="Tyler B."/>
            <person name="van West P."/>
            <person name="Dieguez-Uribeondo J."/>
            <person name="de Bruijn I."/>
            <person name="Tripathy S."/>
            <person name="Jiang R."/>
            <person name="Young S.K."/>
            <person name="Zeng Q."/>
            <person name="Gargeya S."/>
            <person name="Fitzgerald M."/>
            <person name="Haas B."/>
            <person name="Abouelleil A."/>
            <person name="Alvarado L."/>
            <person name="Arachchi H.M."/>
            <person name="Berlin A."/>
            <person name="Chapman S.B."/>
            <person name="Goldberg J."/>
            <person name="Griggs A."/>
            <person name="Gujja S."/>
            <person name="Hansen M."/>
            <person name="Howarth C."/>
            <person name="Imamovic A."/>
            <person name="Larimer J."/>
            <person name="McCowen C."/>
            <person name="Montmayeur A."/>
            <person name="Murphy C."/>
            <person name="Neiman D."/>
            <person name="Pearson M."/>
            <person name="Priest M."/>
            <person name="Roberts A."/>
            <person name="Saif S."/>
            <person name="Shea T."/>
            <person name="Sisk P."/>
            <person name="Sykes S."/>
            <person name="Wortman J."/>
            <person name="Nusbaum C."/>
            <person name="Birren B."/>
        </authorList>
    </citation>
    <scope>NUCLEOTIDE SEQUENCE [LARGE SCALE GENOMIC DNA]</scope>
    <source>
        <strain evidence="11 12">VS20</strain>
    </source>
</reference>
<keyword evidence="3" id="KW-0328">Glycosyltransferase</keyword>
<dbReference type="InterPro" id="IPR022751">
    <property type="entry name" value="Alpha_mannosyltransferase"/>
</dbReference>
<evidence type="ECO:0000256" key="7">
    <source>
        <dbReference type="ARBA" id="ARBA00022989"/>
    </source>
</evidence>
<dbReference type="Proteomes" id="UP000030762">
    <property type="component" value="Unassembled WGS sequence"/>
</dbReference>
<evidence type="ECO:0000256" key="4">
    <source>
        <dbReference type="ARBA" id="ARBA00022679"/>
    </source>
</evidence>
<feature type="transmembrane region" description="Helical" evidence="10">
    <location>
        <begin position="472"/>
        <end position="495"/>
    </location>
</feature>
<evidence type="ECO:0000256" key="6">
    <source>
        <dbReference type="ARBA" id="ARBA00022968"/>
    </source>
</evidence>
<dbReference type="VEuPathDB" id="FungiDB:SDRG_16792"/>
<organism evidence="11 12">
    <name type="scientific">Saprolegnia diclina (strain VS20)</name>
    <dbReference type="NCBI Taxonomy" id="1156394"/>
    <lineage>
        <taxon>Eukaryota</taxon>
        <taxon>Sar</taxon>
        <taxon>Stramenopiles</taxon>
        <taxon>Oomycota</taxon>
        <taxon>Saprolegniomycetes</taxon>
        <taxon>Saprolegniales</taxon>
        <taxon>Saprolegniaceae</taxon>
        <taxon>Saprolegnia</taxon>
    </lineage>
</organism>
<dbReference type="GO" id="GO:0000033">
    <property type="term" value="F:alpha-1,3-mannosyltransferase activity"/>
    <property type="evidence" value="ECO:0007669"/>
    <property type="project" value="TreeGrafter"/>
</dbReference>
<dbReference type="GO" id="GO:0006493">
    <property type="term" value="P:protein O-linked glycosylation"/>
    <property type="evidence" value="ECO:0007669"/>
    <property type="project" value="TreeGrafter"/>
</dbReference>
<evidence type="ECO:0000256" key="5">
    <source>
        <dbReference type="ARBA" id="ARBA00022692"/>
    </source>
</evidence>
<dbReference type="eggNOG" id="ENOG502RZ48">
    <property type="taxonomic scope" value="Eukaryota"/>
</dbReference>
<keyword evidence="4" id="KW-0808">Transferase</keyword>
<comment type="similarity">
    <text evidence="2">Belongs to the MNN1/MNT family.</text>
</comment>
<keyword evidence="9" id="KW-0325">Glycoprotein</keyword>
<evidence type="ECO:0008006" key="13">
    <source>
        <dbReference type="Google" id="ProtNLM"/>
    </source>
</evidence>
<evidence type="ECO:0000256" key="10">
    <source>
        <dbReference type="SAM" id="Phobius"/>
    </source>
</evidence>
<dbReference type="SUPFAM" id="SSF53448">
    <property type="entry name" value="Nucleotide-diphospho-sugar transferases"/>
    <property type="match status" value="1"/>
</dbReference>
<protein>
    <recommendedName>
        <fullName evidence="13">Nucleotide-diphospho-sugar transferase domain-containing protein</fullName>
    </recommendedName>
</protein>
<dbReference type="Pfam" id="PF11051">
    <property type="entry name" value="Mannosyl_trans3"/>
    <property type="match status" value="1"/>
</dbReference>
<dbReference type="GeneID" id="19957519"/>
<name>T0PIX8_SAPDV</name>
<dbReference type="PANTHER" id="PTHR31392">
    <property type="entry name" value="ALPHA-1,3-MANNOSYLTRANSFERASE MNN1-RELATED"/>
    <property type="match status" value="1"/>
</dbReference>
<dbReference type="EMBL" id="JH767284">
    <property type="protein sequence ID" value="EQC25329.1"/>
    <property type="molecule type" value="Genomic_DNA"/>
</dbReference>
<evidence type="ECO:0000256" key="8">
    <source>
        <dbReference type="ARBA" id="ARBA00023136"/>
    </source>
</evidence>
<dbReference type="GO" id="GO:0005794">
    <property type="term" value="C:Golgi apparatus"/>
    <property type="evidence" value="ECO:0007669"/>
    <property type="project" value="TreeGrafter"/>
</dbReference>